<dbReference type="InterPro" id="IPR033695">
    <property type="entry name" value="POLO_box_2"/>
</dbReference>
<evidence type="ECO:0000256" key="6">
    <source>
        <dbReference type="ARBA" id="ARBA00022840"/>
    </source>
</evidence>
<dbReference type="GO" id="GO:0005634">
    <property type="term" value="C:nucleus"/>
    <property type="evidence" value="ECO:0007669"/>
    <property type="project" value="TreeGrafter"/>
</dbReference>
<dbReference type="Gene3D" id="3.30.1120.30">
    <property type="entry name" value="POLO box domain"/>
    <property type="match status" value="2"/>
</dbReference>
<feature type="domain" description="POLO box" evidence="7">
    <location>
        <begin position="150"/>
        <end position="228"/>
    </location>
</feature>
<keyword evidence="2" id="KW-0808">Transferase</keyword>
<protein>
    <recommendedName>
        <fullName evidence="7">POLO box domain-containing protein</fullName>
    </recommendedName>
</protein>
<dbReference type="InterPro" id="IPR033701">
    <property type="entry name" value="POLO_box_1"/>
</dbReference>
<evidence type="ECO:0000256" key="4">
    <source>
        <dbReference type="ARBA" id="ARBA00022741"/>
    </source>
</evidence>
<dbReference type="Gene3D" id="1.10.510.10">
    <property type="entry name" value="Transferase(Phosphotransferase) domain 1"/>
    <property type="match status" value="1"/>
</dbReference>
<dbReference type="SUPFAM" id="SSF56112">
    <property type="entry name" value="Protein kinase-like (PK-like)"/>
    <property type="match status" value="1"/>
</dbReference>
<keyword evidence="4" id="KW-0547">Nucleotide-binding</keyword>
<organism evidence="8">
    <name type="scientific">Cuerna arida</name>
    <dbReference type="NCBI Taxonomy" id="1464854"/>
    <lineage>
        <taxon>Eukaryota</taxon>
        <taxon>Metazoa</taxon>
        <taxon>Ecdysozoa</taxon>
        <taxon>Arthropoda</taxon>
        <taxon>Hexapoda</taxon>
        <taxon>Insecta</taxon>
        <taxon>Pterygota</taxon>
        <taxon>Neoptera</taxon>
        <taxon>Paraneoptera</taxon>
        <taxon>Hemiptera</taxon>
        <taxon>Auchenorrhyncha</taxon>
        <taxon>Membracoidea</taxon>
        <taxon>Cicadellidae</taxon>
        <taxon>Cicadellinae</taxon>
        <taxon>Proconiini</taxon>
        <taxon>Cuerna</taxon>
    </lineage>
</organism>
<dbReference type="Pfam" id="PF00659">
    <property type="entry name" value="POLO_box"/>
    <property type="match status" value="2"/>
</dbReference>
<reference evidence="8" key="1">
    <citation type="submission" date="2015-11" db="EMBL/GenBank/DDBJ databases">
        <title>De novo transcriptome assembly of four potential Pierce s Disease insect vectors from Arizona vineyards.</title>
        <authorList>
            <person name="Tassone E.E."/>
        </authorList>
    </citation>
    <scope>NUCLEOTIDE SEQUENCE</scope>
</reference>
<dbReference type="GO" id="GO:0005524">
    <property type="term" value="F:ATP binding"/>
    <property type="evidence" value="ECO:0007669"/>
    <property type="project" value="UniProtKB-KW"/>
</dbReference>
<dbReference type="InterPro" id="IPR011009">
    <property type="entry name" value="Kinase-like_dom_sf"/>
</dbReference>
<dbReference type="SUPFAM" id="SSF82615">
    <property type="entry name" value="Polo-box domain"/>
    <property type="match status" value="2"/>
</dbReference>
<dbReference type="AlphaFoldDB" id="A0A1B6G3L1"/>
<dbReference type="InterPro" id="IPR036947">
    <property type="entry name" value="POLO_box_dom_sf"/>
</dbReference>
<keyword evidence="6" id="KW-0067">ATP-binding</keyword>
<keyword evidence="5" id="KW-0418">Kinase</keyword>
<sequence length="334" mass="38164">YTMLEGTPPFQGPNTTSTYNNIIRCEYHSSSRINYSAQILIMSSLQLNPKLRPTIYEIKNFEFLISKDIIPEPPQFDFGNAKRMSSIRKGRLAIAVRPTNPFDPNELDSKDFPKSCFFKIAKCLINIKKWPESEFGEFLSEASSMKPLDWVNSWMDFSNSYGFAYTLSSSDYGIIFNDETRMLLQNKEQYVHYVHSDGSDIICRKSSIPGTLNKKLKILMHCGKYMKESLIQAHERNAPEMAADEEKPIVEVFKWTKGETEMVMLLTNGSIQVNFSSDHTKLILCGCTKTVTIIESANYMKTLKLDNLQRLGASILLKQKLSVVLKYVTSFLSE</sequence>
<evidence type="ECO:0000256" key="2">
    <source>
        <dbReference type="ARBA" id="ARBA00022679"/>
    </source>
</evidence>
<dbReference type="GO" id="GO:0004674">
    <property type="term" value="F:protein serine/threonine kinase activity"/>
    <property type="evidence" value="ECO:0007669"/>
    <property type="project" value="UniProtKB-KW"/>
</dbReference>
<keyword evidence="3" id="KW-0677">Repeat</keyword>
<evidence type="ECO:0000259" key="7">
    <source>
        <dbReference type="PROSITE" id="PS50078"/>
    </source>
</evidence>
<dbReference type="CDD" id="cd13118">
    <property type="entry name" value="POLO_box_1"/>
    <property type="match status" value="1"/>
</dbReference>
<keyword evidence="1" id="KW-0723">Serine/threonine-protein kinase</keyword>
<dbReference type="PROSITE" id="PS50078">
    <property type="entry name" value="POLO_BOX"/>
    <property type="match status" value="2"/>
</dbReference>
<evidence type="ECO:0000256" key="5">
    <source>
        <dbReference type="ARBA" id="ARBA00022777"/>
    </source>
</evidence>
<name>A0A1B6G3L1_9HEMI</name>
<evidence type="ECO:0000313" key="8">
    <source>
        <dbReference type="EMBL" id="JAS56971.1"/>
    </source>
</evidence>
<dbReference type="EMBL" id="GECZ01012798">
    <property type="protein sequence ID" value="JAS56971.1"/>
    <property type="molecule type" value="Transcribed_RNA"/>
</dbReference>
<dbReference type="InterPro" id="IPR000959">
    <property type="entry name" value="POLO_box_dom"/>
</dbReference>
<evidence type="ECO:0000256" key="3">
    <source>
        <dbReference type="ARBA" id="ARBA00022737"/>
    </source>
</evidence>
<gene>
    <name evidence="8" type="ORF">g.25580</name>
</gene>
<dbReference type="CDD" id="cd13117">
    <property type="entry name" value="POLO_box_2"/>
    <property type="match status" value="1"/>
</dbReference>
<dbReference type="PANTHER" id="PTHR24345:SF0">
    <property type="entry name" value="CELL CYCLE SERINE_THREONINE-PROTEIN KINASE CDC5_MSD2"/>
    <property type="match status" value="1"/>
</dbReference>
<proteinExistence type="predicted"/>
<feature type="domain" description="POLO box" evidence="7">
    <location>
        <begin position="251"/>
        <end position="333"/>
    </location>
</feature>
<accession>A0A1B6G3L1</accession>
<evidence type="ECO:0000256" key="1">
    <source>
        <dbReference type="ARBA" id="ARBA00022527"/>
    </source>
</evidence>
<feature type="non-terminal residue" evidence="8">
    <location>
        <position position="1"/>
    </location>
</feature>
<dbReference type="PANTHER" id="PTHR24345">
    <property type="entry name" value="SERINE/THREONINE-PROTEIN KINASE PLK"/>
    <property type="match status" value="1"/>
</dbReference>